<accession>A0A5B8FGM3</accession>
<keyword evidence="1" id="KW-0560">Oxidoreductase</keyword>
<evidence type="ECO:0000313" key="4">
    <source>
        <dbReference type="EMBL" id="QDL91167.1"/>
    </source>
</evidence>
<evidence type="ECO:0000259" key="2">
    <source>
        <dbReference type="Pfam" id="PF00389"/>
    </source>
</evidence>
<dbReference type="SUPFAM" id="SSF52283">
    <property type="entry name" value="Formate/glycerate dehydrogenase catalytic domain-like"/>
    <property type="match status" value="1"/>
</dbReference>
<dbReference type="KEGG" id="ppru:FDP22_04840"/>
<evidence type="ECO:0000313" key="5">
    <source>
        <dbReference type="Proteomes" id="UP000305888"/>
    </source>
</evidence>
<dbReference type="GO" id="GO:0016616">
    <property type="term" value="F:oxidoreductase activity, acting on the CH-OH group of donors, NAD or NADP as acceptor"/>
    <property type="evidence" value="ECO:0007669"/>
    <property type="project" value="InterPro"/>
</dbReference>
<dbReference type="Proteomes" id="UP000305888">
    <property type="component" value="Chromosome"/>
</dbReference>
<evidence type="ECO:0000256" key="1">
    <source>
        <dbReference type="RuleBase" id="RU003719"/>
    </source>
</evidence>
<dbReference type="InterPro" id="IPR006140">
    <property type="entry name" value="D-isomer_DH_NAD-bd"/>
</dbReference>
<gene>
    <name evidence="4" type="ORF">FDP22_04840</name>
</gene>
<sequence length="316" mass="31621">MTRCLILQPVHEAGLSLLRANGITPVPCPAPDMETVARLIPGCAAAITRDAGFSAAAFAAADALRVVVVHGAGHDAVDKEAATARGVLVCNTPGANARSVSELALGLALAAARAIPAADAAERAGRPGFREAHSCTELSGKTALIVGWGATGAGLGRMLAVALGMRVLVHSPRATDVGGFERVASLAEGLAQADLVSLHTPLRPETRGLIGPDALAALKPGAILVNTARAGLVDEAALAAALASGRLAAAGLDVYSPEAPRGPLGKSPRVVFTPHLGGTTEEALRRVAIGAAGHVIAALSGQRPATALNAPEPDFA</sequence>
<keyword evidence="5" id="KW-1185">Reference proteome</keyword>
<dbReference type="OrthoDB" id="7374922at2"/>
<dbReference type="PANTHER" id="PTHR42938">
    <property type="entry name" value="FORMATE DEHYDROGENASE 1"/>
    <property type="match status" value="1"/>
</dbReference>
<protein>
    <submittedName>
        <fullName evidence="4">3-phosphoglycerate dehydrogenase</fullName>
    </submittedName>
</protein>
<feature type="domain" description="D-isomer specific 2-hydroxyacid dehydrogenase NAD-binding" evidence="3">
    <location>
        <begin position="105"/>
        <end position="277"/>
    </location>
</feature>
<proteinExistence type="inferred from homology"/>
<evidence type="ECO:0000259" key="3">
    <source>
        <dbReference type="Pfam" id="PF02826"/>
    </source>
</evidence>
<dbReference type="GO" id="GO:0051287">
    <property type="term" value="F:NAD binding"/>
    <property type="evidence" value="ECO:0007669"/>
    <property type="project" value="InterPro"/>
</dbReference>
<name>A0A5B8FGM3_9RHOB</name>
<dbReference type="Pfam" id="PF02826">
    <property type="entry name" value="2-Hacid_dh_C"/>
    <property type="match status" value="1"/>
</dbReference>
<dbReference type="SUPFAM" id="SSF51735">
    <property type="entry name" value="NAD(P)-binding Rossmann-fold domains"/>
    <property type="match status" value="1"/>
</dbReference>
<dbReference type="InterPro" id="IPR006139">
    <property type="entry name" value="D-isomer_2_OHA_DH_cat_dom"/>
</dbReference>
<dbReference type="Gene3D" id="3.40.50.720">
    <property type="entry name" value="NAD(P)-binding Rossmann-like Domain"/>
    <property type="match status" value="2"/>
</dbReference>
<feature type="domain" description="D-isomer specific 2-hydroxyacid dehydrogenase catalytic" evidence="2">
    <location>
        <begin position="5"/>
        <end position="309"/>
    </location>
</feature>
<dbReference type="RefSeq" id="WP_138575565.1">
    <property type="nucleotide sequence ID" value="NZ_CP040818.1"/>
</dbReference>
<dbReference type="EMBL" id="CP040818">
    <property type="protein sequence ID" value="QDL91167.1"/>
    <property type="molecule type" value="Genomic_DNA"/>
</dbReference>
<dbReference type="AlphaFoldDB" id="A0A5B8FGM3"/>
<dbReference type="Pfam" id="PF00389">
    <property type="entry name" value="2-Hacid_dh"/>
    <property type="match status" value="1"/>
</dbReference>
<organism evidence="4 5">
    <name type="scientific">Paroceanicella profunda</name>
    <dbReference type="NCBI Taxonomy" id="2579971"/>
    <lineage>
        <taxon>Bacteria</taxon>
        <taxon>Pseudomonadati</taxon>
        <taxon>Pseudomonadota</taxon>
        <taxon>Alphaproteobacteria</taxon>
        <taxon>Rhodobacterales</taxon>
        <taxon>Paracoccaceae</taxon>
        <taxon>Paroceanicella</taxon>
    </lineage>
</organism>
<dbReference type="PANTHER" id="PTHR42938:SF47">
    <property type="entry name" value="HYDROXYPYRUVATE REDUCTASE"/>
    <property type="match status" value="1"/>
</dbReference>
<comment type="similarity">
    <text evidence="1">Belongs to the D-isomer specific 2-hydroxyacid dehydrogenase family.</text>
</comment>
<reference evidence="4 5" key="1">
    <citation type="submission" date="2019-06" db="EMBL/GenBank/DDBJ databases">
        <title>Genome sequence of Rhodobacteraceae bacterium D4M1.</title>
        <authorList>
            <person name="Cao J."/>
        </authorList>
    </citation>
    <scope>NUCLEOTIDE SEQUENCE [LARGE SCALE GENOMIC DNA]</scope>
    <source>
        <strain evidence="4 5">D4M1</strain>
    </source>
</reference>
<dbReference type="InterPro" id="IPR036291">
    <property type="entry name" value="NAD(P)-bd_dom_sf"/>
</dbReference>